<dbReference type="GO" id="GO:0006979">
    <property type="term" value="P:response to oxidative stress"/>
    <property type="evidence" value="ECO:0007669"/>
    <property type="project" value="TreeGrafter"/>
</dbReference>
<feature type="compositionally biased region" description="Basic and acidic residues" evidence="1">
    <location>
        <begin position="124"/>
        <end position="134"/>
    </location>
</feature>
<dbReference type="PANTHER" id="PTHR23354:SF68">
    <property type="entry name" value="NUCLEAR RECEPTOR COACTIVATOR 7"/>
    <property type="match status" value="1"/>
</dbReference>
<dbReference type="GO" id="GO:0006357">
    <property type="term" value="P:regulation of transcription by RNA polymerase II"/>
    <property type="evidence" value="ECO:0007669"/>
    <property type="project" value="TreeGrafter"/>
</dbReference>
<feature type="domain" description="TLDc" evidence="2">
    <location>
        <begin position="286"/>
        <end position="447"/>
    </location>
</feature>
<dbReference type="InterPro" id="IPR006571">
    <property type="entry name" value="TLDc_dom"/>
</dbReference>
<reference evidence="3" key="1">
    <citation type="submission" date="2021-01" db="EMBL/GenBank/DDBJ databases">
        <authorList>
            <person name="Zahm M."/>
            <person name="Roques C."/>
            <person name="Cabau C."/>
            <person name="Klopp C."/>
            <person name="Donnadieu C."/>
            <person name="Jouanno E."/>
            <person name="Lampietro C."/>
            <person name="Louis A."/>
            <person name="Herpin A."/>
            <person name="Echchiki A."/>
            <person name="Berthelot C."/>
            <person name="Parey E."/>
            <person name="Roest-Crollius H."/>
            <person name="Braasch I."/>
            <person name="Postlethwait J."/>
            <person name="Bobe J."/>
            <person name="Montfort J."/>
            <person name="Bouchez O."/>
            <person name="Begum T."/>
            <person name="Mejri S."/>
            <person name="Adams A."/>
            <person name="Chen W.-J."/>
            <person name="Guiguen Y."/>
        </authorList>
    </citation>
    <scope>NUCLEOTIDE SEQUENCE</scope>
    <source>
        <tissue evidence="3">Blood</tissue>
    </source>
</reference>
<dbReference type="Proteomes" id="UP000829720">
    <property type="component" value="Unassembled WGS sequence"/>
</dbReference>
<evidence type="ECO:0000313" key="4">
    <source>
        <dbReference type="Proteomes" id="UP000829720"/>
    </source>
</evidence>
<name>A0A8T3D9Y2_9TELE</name>
<dbReference type="PANTHER" id="PTHR23354">
    <property type="entry name" value="NUCLEOLAR PROTEIN 7/ESTROGEN RECEPTOR COACTIVATOR-RELATED"/>
    <property type="match status" value="1"/>
</dbReference>
<proteinExistence type="predicted"/>
<protein>
    <recommendedName>
        <fullName evidence="2">TLDc domain-containing protein</fullName>
    </recommendedName>
</protein>
<evidence type="ECO:0000259" key="2">
    <source>
        <dbReference type="PROSITE" id="PS51886"/>
    </source>
</evidence>
<dbReference type="OrthoDB" id="26679at2759"/>
<sequence length="447" mass="50299">MLAACTTDQCTEQPTDMNADQPTDMDTDQSTDTHTDQSTDTPTGGIGQLLNGDADLQSDGVAVEVEVAEDQSKKVRVCEPPGDCGKCSPPRPDLAGEVVNGEATTPAPMTEEEEQQRSDDEEEERRRRSEEEMKEWLMKRIQGPIEDMLHTKEDKSQAPPMFLCFKVGKPMRKSFATGQKRSPAHQFGRRGKQPEYWFAVPQERVDHLYEFFVQWSPDVYGKECREAGFVVVEKEELDMIDNFFSDPTPKGWEIITVKEAKRRQSVGSLEDREPLELLPELSDPSLLLQDNHIERLANSLPARTQGYPWQLVYSTAVHGMSLKTLYRNLSDVDSPVLLVIKDMNHQVFGAFSTHPFRVSEHCYGTGETFLFSFSPEFKAFRWSGENSYFVKGNTDSLQLGGGGGNVGLWLDADLYHGSSSSCSTFHNQPLSAERDFTVQGLEVWAFQ</sequence>
<evidence type="ECO:0000313" key="3">
    <source>
        <dbReference type="EMBL" id="KAI1892387.1"/>
    </source>
</evidence>
<dbReference type="EMBL" id="JAERUA010000012">
    <property type="protein sequence ID" value="KAI1892387.1"/>
    <property type="molecule type" value="Genomic_DNA"/>
</dbReference>
<feature type="region of interest" description="Disordered" evidence="1">
    <location>
        <begin position="1"/>
        <end position="134"/>
    </location>
</feature>
<accession>A0A8T3D9Y2</accession>
<keyword evidence="4" id="KW-1185">Reference proteome</keyword>
<dbReference type="AlphaFoldDB" id="A0A8T3D9Y2"/>
<dbReference type="GO" id="GO:0005634">
    <property type="term" value="C:nucleus"/>
    <property type="evidence" value="ECO:0007669"/>
    <property type="project" value="TreeGrafter"/>
</dbReference>
<comment type="caution">
    <text evidence="3">The sequence shown here is derived from an EMBL/GenBank/DDBJ whole genome shotgun (WGS) entry which is preliminary data.</text>
</comment>
<gene>
    <name evidence="3" type="ORF">AGOR_G00132840</name>
</gene>
<feature type="compositionally biased region" description="Acidic residues" evidence="1">
    <location>
        <begin position="110"/>
        <end position="123"/>
    </location>
</feature>
<organism evidence="3 4">
    <name type="scientific">Albula goreensis</name>
    <dbReference type="NCBI Taxonomy" id="1534307"/>
    <lineage>
        <taxon>Eukaryota</taxon>
        <taxon>Metazoa</taxon>
        <taxon>Chordata</taxon>
        <taxon>Craniata</taxon>
        <taxon>Vertebrata</taxon>
        <taxon>Euteleostomi</taxon>
        <taxon>Actinopterygii</taxon>
        <taxon>Neopterygii</taxon>
        <taxon>Teleostei</taxon>
        <taxon>Albuliformes</taxon>
        <taxon>Albulidae</taxon>
        <taxon>Albula</taxon>
    </lineage>
</organism>
<dbReference type="SMART" id="SM00584">
    <property type="entry name" value="TLDc"/>
    <property type="match status" value="1"/>
</dbReference>
<dbReference type="PROSITE" id="PS51886">
    <property type="entry name" value="TLDC"/>
    <property type="match status" value="1"/>
</dbReference>
<feature type="compositionally biased region" description="Polar residues" evidence="1">
    <location>
        <begin position="1"/>
        <end position="18"/>
    </location>
</feature>
<evidence type="ECO:0000256" key="1">
    <source>
        <dbReference type="SAM" id="MobiDB-lite"/>
    </source>
</evidence>
<dbReference type="Pfam" id="PF07534">
    <property type="entry name" value="TLD"/>
    <property type="match status" value="1"/>
</dbReference>